<evidence type="ECO:0000313" key="2">
    <source>
        <dbReference type="Proteomes" id="UP001243375"/>
    </source>
</evidence>
<sequence>MSSPSATFLDLPDDVILEIAELCGSGYAGGGLAADIPTFSHIHRRSEGLIGDDFWKKWCRKKGYAIPRLVDELSVQLACEINPWARWDDDVQEKRCSPQNFDKLLTPDAVISSGASLSWLVSDDVLKNTLKELYDKLQPLRTTFIANAKEQNERLVFSVIETMETRLRGMPWLHADGQTLALQSSSLLTSPPVTGIVLGVETYGEQLNL</sequence>
<dbReference type="EMBL" id="JASBWU010000001">
    <property type="protein sequence ID" value="KAJ9125538.1"/>
    <property type="molecule type" value="Genomic_DNA"/>
</dbReference>
<evidence type="ECO:0000313" key="1">
    <source>
        <dbReference type="EMBL" id="KAJ9125538.1"/>
    </source>
</evidence>
<keyword evidence="2" id="KW-1185">Reference proteome</keyword>
<name>A0ACC2XPK6_9TREE</name>
<organism evidence="1 2">
    <name type="scientific">Naganishia vaughanmartiniae</name>
    <dbReference type="NCBI Taxonomy" id="1424756"/>
    <lineage>
        <taxon>Eukaryota</taxon>
        <taxon>Fungi</taxon>
        <taxon>Dikarya</taxon>
        <taxon>Basidiomycota</taxon>
        <taxon>Agaricomycotina</taxon>
        <taxon>Tremellomycetes</taxon>
        <taxon>Filobasidiales</taxon>
        <taxon>Filobasidiaceae</taxon>
        <taxon>Naganishia</taxon>
    </lineage>
</organism>
<protein>
    <submittedName>
        <fullName evidence="1">Uncharacterized protein</fullName>
    </submittedName>
</protein>
<reference evidence="1" key="1">
    <citation type="submission" date="2023-04" db="EMBL/GenBank/DDBJ databases">
        <title>Draft Genome sequencing of Naganishia species isolated from polar environments using Oxford Nanopore Technology.</title>
        <authorList>
            <person name="Leo P."/>
            <person name="Venkateswaran K."/>
        </authorList>
    </citation>
    <scope>NUCLEOTIDE SEQUENCE</scope>
    <source>
        <strain evidence="1">MNA-CCFEE 5425</strain>
    </source>
</reference>
<comment type="caution">
    <text evidence="1">The sequence shown here is derived from an EMBL/GenBank/DDBJ whole genome shotgun (WGS) entry which is preliminary data.</text>
</comment>
<dbReference type="Proteomes" id="UP001243375">
    <property type="component" value="Unassembled WGS sequence"/>
</dbReference>
<gene>
    <name evidence="1" type="ORF">QFC22_000499</name>
</gene>
<proteinExistence type="predicted"/>
<accession>A0ACC2XPK6</accession>